<dbReference type="AlphaFoldDB" id="A0A2D0J772"/>
<dbReference type="InterPro" id="IPR047959">
    <property type="entry name" value="Transpos_IS5"/>
</dbReference>
<proteinExistence type="inferred from homology"/>
<evidence type="ECO:0000313" key="9">
    <source>
        <dbReference type="EMBL" id="PHM39708.1"/>
    </source>
</evidence>
<evidence type="ECO:0000259" key="7">
    <source>
        <dbReference type="Pfam" id="PF01609"/>
    </source>
</evidence>
<evidence type="ECO:0000256" key="2">
    <source>
        <dbReference type="ARBA" id="ARBA00010075"/>
    </source>
</evidence>
<feature type="domain" description="Transposase IS4-like" evidence="7">
    <location>
        <begin position="145"/>
        <end position="331"/>
    </location>
</feature>
<dbReference type="Proteomes" id="UP000221980">
    <property type="component" value="Unassembled WGS sequence"/>
</dbReference>
<evidence type="ECO:0000256" key="6">
    <source>
        <dbReference type="SAM" id="MobiDB-lite"/>
    </source>
</evidence>
<evidence type="ECO:0000259" key="8">
    <source>
        <dbReference type="Pfam" id="PF05598"/>
    </source>
</evidence>
<accession>A0A2D0J772</accession>
<dbReference type="InterPro" id="IPR002559">
    <property type="entry name" value="Transposase_11"/>
</dbReference>
<dbReference type="NCBIfam" id="NF033581">
    <property type="entry name" value="transpos_IS5_4"/>
    <property type="match status" value="1"/>
</dbReference>
<dbReference type="Pfam" id="PF05598">
    <property type="entry name" value="DUF772"/>
    <property type="match status" value="1"/>
</dbReference>
<organism evidence="9 10">
    <name type="scientific">Xenorhabdus miraniensis</name>
    <dbReference type="NCBI Taxonomy" id="351674"/>
    <lineage>
        <taxon>Bacteria</taxon>
        <taxon>Pseudomonadati</taxon>
        <taxon>Pseudomonadota</taxon>
        <taxon>Gammaproteobacteria</taxon>
        <taxon>Enterobacterales</taxon>
        <taxon>Morganellaceae</taxon>
        <taxon>Xenorhabdus</taxon>
    </lineage>
</organism>
<keyword evidence="10" id="KW-1185">Reference proteome</keyword>
<evidence type="ECO:0000256" key="5">
    <source>
        <dbReference type="ARBA" id="ARBA00023172"/>
    </source>
</evidence>
<feature type="domain" description="Transposase InsH N-terminal" evidence="8">
    <location>
        <begin position="20"/>
        <end position="118"/>
    </location>
</feature>
<feature type="region of interest" description="Disordered" evidence="6">
    <location>
        <begin position="159"/>
        <end position="179"/>
    </location>
</feature>
<evidence type="ECO:0000256" key="1">
    <source>
        <dbReference type="ARBA" id="ARBA00003544"/>
    </source>
</evidence>
<protein>
    <submittedName>
        <fullName evidence="9">Transposase</fullName>
    </submittedName>
</protein>
<comment type="similarity">
    <text evidence="2">Belongs to the transposase 11 family.</text>
</comment>
<evidence type="ECO:0000256" key="3">
    <source>
        <dbReference type="ARBA" id="ARBA00022578"/>
    </source>
</evidence>
<keyword evidence="5" id="KW-0233">DNA recombination</keyword>
<dbReference type="Pfam" id="PF01609">
    <property type="entry name" value="DDE_Tnp_1"/>
    <property type="match status" value="1"/>
</dbReference>
<name>A0A2D0J772_9GAMM</name>
<reference evidence="9 10" key="1">
    <citation type="journal article" date="2017" name="Nat. Microbiol.">
        <title>Natural product diversity associated with the nematode symbionts Photorhabdus and Xenorhabdus.</title>
        <authorList>
            <person name="Tobias N.J."/>
            <person name="Wolff H."/>
            <person name="Djahanschiri B."/>
            <person name="Grundmann F."/>
            <person name="Kronenwerth M."/>
            <person name="Shi Y.M."/>
            <person name="Simonyi S."/>
            <person name="Grun P."/>
            <person name="Shapiro-Ilan D."/>
            <person name="Pidot S.J."/>
            <person name="Stinear T.P."/>
            <person name="Ebersberger I."/>
            <person name="Bode H.B."/>
        </authorList>
    </citation>
    <scope>NUCLEOTIDE SEQUENCE [LARGE SCALE GENOMIC DNA]</scope>
    <source>
        <strain evidence="9 10">DSM 17902</strain>
    </source>
</reference>
<gene>
    <name evidence="9" type="ORF">Xmir_04419</name>
</gene>
<sequence>MIPPRSALKKDKLASEYHRRKIDELGDPLLVLDKYVDFSALADTLDRVAPRIISPKGGRPPFPTEVMVRIIILKHFHNLSDEKMEYQLLDRMSWQRFCRLTDVINIPDRNTIWCFEKRIGQEGACALFEEAKHQLSAQGFIPRGGQIIDATLIPVPKQHNKKEENEQIRQGKTPDNWTANKRCQKDTEATWTQKHGKRYFGYKLTINVDTKYKVIRHIATGTAAVHDSPFFEAVLDRSNTSRDIYADKGYASQMRERALKEQGYRVHIQRKASRNKPLSDCQKGRNKKIAKTRARVEHIFGSFSQMGEKFIRTIGQLRANFAMLLKATCYDLQRLVYFGKSGIHAF</sequence>
<dbReference type="GO" id="GO:0003677">
    <property type="term" value="F:DNA binding"/>
    <property type="evidence" value="ECO:0007669"/>
    <property type="project" value="UniProtKB-KW"/>
</dbReference>
<comment type="function">
    <text evidence="1">Involved in the transposition of the insertion sequence IS5.</text>
</comment>
<dbReference type="EMBL" id="NITZ01000085">
    <property type="protein sequence ID" value="PHM39708.1"/>
    <property type="molecule type" value="Genomic_DNA"/>
</dbReference>
<comment type="caution">
    <text evidence="9">The sequence shown here is derived from an EMBL/GenBank/DDBJ whole genome shotgun (WGS) entry which is preliminary data.</text>
</comment>
<dbReference type="GO" id="GO:0006313">
    <property type="term" value="P:DNA transposition"/>
    <property type="evidence" value="ECO:0007669"/>
    <property type="project" value="InterPro"/>
</dbReference>
<dbReference type="PANTHER" id="PTHR35604">
    <property type="entry name" value="TRANSPOSASE INSH FOR INSERTION SEQUENCE ELEMENT IS5A-RELATED"/>
    <property type="match status" value="1"/>
</dbReference>
<dbReference type="PANTHER" id="PTHR35604:SF2">
    <property type="entry name" value="TRANSPOSASE INSH FOR INSERTION SEQUENCE ELEMENT IS5A-RELATED"/>
    <property type="match status" value="1"/>
</dbReference>
<keyword evidence="3" id="KW-0815">Transposition</keyword>
<dbReference type="InterPro" id="IPR008490">
    <property type="entry name" value="Transposase_InsH_N"/>
</dbReference>
<feature type="compositionally biased region" description="Polar residues" evidence="6">
    <location>
        <begin position="170"/>
        <end position="179"/>
    </location>
</feature>
<dbReference type="GO" id="GO:0004803">
    <property type="term" value="F:transposase activity"/>
    <property type="evidence" value="ECO:0007669"/>
    <property type="project" value="InterPro"/>
</dbReference>
<evidence type="ECO:0000313" key="10">
    <source>
        <dbReference type="Proteomes" id="UP000221980"/>
    </source>
</evidence>
<evidence type="ECO:0000256" key="4">
    <source>
        <dbReference type="ARBA" id="ARBA00023125"/>
    </source>
</evidence>
<keyword evidence="4" id="KW-0238">DNA-binding</keyword>